<dbReference type="NCBIfam" id="TIGR00149">
    <property type="entry name" value="TIGR00149_YjbQ"/>
    <property type="match status" value="1"/>
</dbReference>
<dbReference type="PROSITE" id="PS01314">
    <property type="entry name" value="UPF0047"/>
    <property type="match status" value="1"/>
</dbReference>
<evidence type="ECO:0000313" key="2">
    <source>
        <dbReference type="EMBL" id="AUX42741.1"/>
    </source>
</evidence>
<dbReference type="PANTHER" id="PTHR30615:SF8">
    <property type="entry name" value="UPF0047 PROTEIN C4A8.02C"/>
    <property type="match status" value="1"/>
</dbReference>
<evidence type="ECO:0008006" key="4">
    <source>
        <dbReference type="Google" id="ProtNLM"/>
    </source>
</evidence>
<protein>
    <recommendedName>
        <fullName evidence="4">Secondary thiamine-phosphate synthase</fullName>
    </recommendedName>
</protein>
<reference evidence="2 3" key="1">
    <citation type="submission" date="2015-09" db="EMBL/GenBank/DDBJ databases">
        <title>Sorangium comparison.</title>
        <authorList>
            <person name="Zaburannyi N."/>
            <person name="Bunk B."/>
            <person name="Overmann J."/>
            <person name="Mueller R."/>
        </authorList>
    </citation>
    <scope>NUCLEOTIDE SEQUENCE [LARGE SCALE GENOMIC DNA]</scope>
    <source>
        <strain evidence="2 3">So ce26</strain>
    </source>
</reference>
<accession>A0A2L0ETW5</accession>
<dbReference type="PIRSF" id="PIRSF004681">
    <property type="entry name" value="UCP004681"/>
    <property type="match status" value="1"/>
</dbReference>
<dbReference type="InterPro" id="IPR035917">
    <property type="entry name" value="YjbQ-like_sf"/>
</dbReference>
<proteinExistence type="inferred from homology"/>
<dbReference type="Gene3D" id="2.60.120.460">
    <property type="entry name" value="YjbQ-like"/>
    <property type="match status" value="1"/>
</dbReference>
<dbReference type="RefSeq" id="WP_104981507.1">
    <property type="nucleotide sequence ID" value="NZ_CP012673.1"/>
</dbReference>
<dbReference type="PANTHER" id="PTHR30615">
    <property type="entry name" value="UNCHARACTERIZED PROTEIN YJBQ-RELATED"/>
    <property type="match status" value="1"/>
</dbReference>
<dbReference type="OrthoDB" id="9801725at2"/>
<evidence type="ECO:0000313" key="3">
    <source>
        <dbReference type="Proteomes" id="UP000238348"/>
    </source>
</evidence>
<dbReference type="Pfam" id="PF01894">
    <property type="entry name" value="YjbQ"/>
    <property type="match status" value="1"/>
</dbReference>
<sequence>MITIVQRTLEVRTSGRGFFDITREVARVVAGAGVDVGTCALFLQHTSASLVIQENADPAVLRDLERWMSRLAPEGRDYEHDDEGPDDMPGHLRSAVTRSSEVIPVSGGRLALGTWQAVYVWEHRSSPHMRRVVVTVTGTTAGG</sequence>
<dbReference type="AlphaFoldDB" id="A0A2L0ETW5"/>
<name>A0A2L0ETW5_SORCE</name>
<evidence type="ECO:0000256" key="1">
    <source>
        <dbReference type="ARBA" id="ARBA00005534"/>
    </source>
</evidence>
<dbReference type="SUPFAM" id="SSF111038">
    <property type="entry name" value="YjbQ-like"/>
    <property type="match status" value="1"/>
</dbReference>
<organism evidence="2 3">
    <name type="scientific">Sorangium cellulosum</name>
    <name type="common">Polyangium cellulosum</name>
    <dbReference type="NCBI Taxonomy" id="56"/>
    <lineage>
        <taxon>Bacteria</taxon>
        <taxon>Pseudomonadati</taxon>
        <taxon>Myxococcota</taxon>
        <taxon>Polyangia</taxon>
        <taxon>Polyangiales</taxon>
        <taxon>Polyangiaceae</taxon>
        <taxon>Sorangium</taxon>
    </lineage>
</organism>
<gene>
    <name evidence="2" type="ORF">SOCE26_041740</name>
</gene>
<comment type="similarity">
    <text evidence="1">Belongs to the UPF0047 family.</text>
</comment>
<dbReference type="InterPro" id="IPR001602">
    <property type="entry name" value="UPF0047_YjbQ-like"/>
</dbReference>
<dbReference type="Proteomes" id="UP000238348">
    <property type="component" value="Chromosome"/>
</dbReference>
<dbReference type="EMBL" id="CP012673">
    <property type="protein sequence ID" value="AUX42741.1"/>
    <property type="molecule type" value="Genomic_DNA"/>
</dbReference>